<sequence>MKALKTLFVVTALTTSSLALAEGGGDRTFARMEQARQASMEAYRVAQQQNDKPTVVGEKEKSAKHTNC</sequence>
<evidence type="ECO:0000256" key="2">
    <source>
        <dbReference type="SAM" id="SignalP"/>
    </source>
</evidence>
<dbReference type="OrthoDB" id="7027933at2"/>
<protein>
    <recommendedName>
        <fullName evidence="5">Secreted protein</fullName>
    </recommendedName>
</protein>
<feature type="chain" id="PRO_5009267702" description="Secreted protein" evidence="2">
    <location>
        <begin position="22"/>
        <end position="68"/>
    </location>
</feature>
<proteinExistence type="predicted"/>
<accession>A0A1H1ZH08</accession>
<dbReference type="STRING" id="1392877.SAMN05216221_4257"/>
<dbReference type="RefSeq" id="WP_090351985.1">
    <property type="nucleotide sequence ID" value="NZ_LT629751.1"/>
</dbReference>
<name>A0A1H1ZH08_9PSED</name>
<feature type="region of interest" description="Disordered" evidence="1">
    <location>
        <begin position="45"/>
        <end position="68"/>
    </location>
</feature>
<evidence type="ECO:0008006" key="5">
    <source>
        <dbReference type="Google" id="ProtNLM"/>
    </source>
</evidence>
<evidence type="ECO:0000313" key="4">
    <source>
        <dbReference type="Proteomes" id="UP000243359"/>
    </source>
</evidence>
<evidence type="ECO:0000256" key="1">
    <source>
        <dbReference type="SAM" id="MobiDB-lite"/>
    </source>
</evidence>
<feature type="compositionally biased region" description="Basic and acidic residues" evidence="1">
    <location>
        <begin position="57"/>
        <end position="68"/>
    </location>
</feature>
<feature type="signal peptide" evidence="2">
    <location>
        <begin position="1"/>
        <end position="21"/>
    </location>
</feature>
<evidence type="ECO:0000313" key="3">
    <source>
        <dbReference type="EMBL" id="SDT32974.1"/>
    </source>
</evidence>
<keyword evidence="4" id="KW-1185">Reference proteome</keyword>
<dbReference type="EMBL" id="LT629751">
    <property type="protein sequence ID" value="SDT32974.1"/>
    <property type="molecule type" value="Genomic_DNA"/>
</dbReference>
<gene>
    <name evidence="3" type="ORF">SAMN05216221_4257</name>
</gene>
<organism evidence="3 4">
    <name type="scientific">Pseudomonas oryzae</name>
    <dbReference type="NCBI Taxonomy" id="1392877"/>
    <lineage>
        <taxon>Bacteria</taxon>
        <taxon>Pseudomonadati</taxon>
        <taxon>Pseudomonadota</taxon>
        <taxon>Gammaproteobacteria</taxon>
        <taxon>Pseudomonadales</taxon>
        <taxon>Pseudomonadaceae</taxon>
        <taxon>Pseudomonas</taxon>
    </lineage>
</organism>
<dbReference type="NCBIfam" id="NF041599">
    <property type="entry name" value="reg_PtrA_PA2808"/>
    <property type="match status" value="1"/>
</dbReference>
<dbReference type="Proteomes" id="UP000243359">
    <property type="component" value="Chromosome I"/>
</dbReference>
<reference evidence="4" key="1">
    <citation type="submission" date="2016-10" db="EMBL/GenBank/DDBJ databases">
        <authorList>
            <person name="Varghese N."/>
            <person name="Submissions S."/>
        </authorList>
    </citation>
    <scope>NUCLEOTIDE SEQUENCE [LARGE SCALE GENOMIC DNA]</scope>
    <source>
        <strain evidence="4">KCTC 32247</strain>
    </source>
</reference>
<keyword evidence="2" id="KW-0732">Signal</keyword>
<dbReference type="AlphaFoldDB" id="A0A1H1ZH08"/>